<feature type="region of interest" description="Disordered" evidence="1">
    <location>
        <begin position="538"/>
        <end position="620"/>
    </location>
</feature>
<feature type="region of interest" description="Disordered" evidence="1">
    <location>
        <begin position="947"/>
        <end position="1155"/>
    </location>
</feature>
<feature type="compositionally biased region" description="Low complexity" evidence="1">
    <location>
        <begin position="956"/>
        <end position="978"/>
    </location>
</feature>
<gene>
    <name evidence="2" type="ORF">JTE90_024965</name>
</gene>
<proteinExistence type="predicted"/>
<feature type="compositionally biased region" description="Basic and acidic residues" evidence="1">
    <location>
        <begin position="538"/>
        <end position="548"/>
    </location>
</feature>
<feature type="compositionally biased region" description="Polar residues" evidence="1">
    <location>
        <begin position="1067"/>
        <end position="1078"/>
    </location>
</feature>
<keyword evidence="3" id="KW-1185">Reference proteome</keyword>
<feature type="compositionally biased region" description="Pro residues" evidence="1">
    <location>
        <begin position="1005"/>
        <end position="1016"/>
    </location>
</feature>
<accession>A0AAV6VVR7</accession>
<feature type="compositionally biased region" description="Low complexity" evidence="1">
    <location>
        <begin position="595"/>
        <end position="617"/>
    </location>
</feature>
<evidence type="ECO:0000313" key="3">
    <source>
        <dbReference type="Proteomes" id="UP000827092"/>
    </source>
</evidence>
<protein>
    <submittedName>
        <fullName evidence="2">Uncharacterized protein</fullName>
    </submittedName>
</protein>
<evidence type="ECO:0000313" key="2">
    <source>
        <dbReference type="EMBL" id="KAG8200180.1"/>
    </source>
</evidence>
<sequence>MKHAREEHKKYVISSLYFTLLRETDPRMTCNILVLFNNDSKELASKFLYLIHHFGKVTPTINAVCLDNNPYNISSIRGGTKAKIHIIFFSPDFLKFLENKPLDAYHICGKLEASSTVAVFCNGLTEGHVYCYHMAPLKSFNDWCKFEVKKDSEDFPDELIGMIRHVVEHDERDPVEIIIEPKFLNRQNNQIYLISSKLISDTISICLNDSTAQEVKQEKINPYVLRCLLPDSVFQFSHNISLSVCDKGTVLVKQLIHVSQMILEPTHIPSTEKNHQTIVKKESFTNDKSEYFTRVSDNAPEENSLQTLTGISGYHHTIKENHNDLALLNNYDDHSLRQYVLDKLSILLNNETSGNVDESDYLNLGGNSEEIGQEVSLRGGSFSKLPEMDPSNRMNSYLLEKTDIRLLRYSSRSLSLPPTLMPVLRDTDPHYMDMGGSENHEIKPHEQLLIDMRNLYMENMLTGNTESEESQSQMSCDRYASMTLGERVPKDLRNLLKKGLSTSQQELLDLMQDFKEGESSISNVEQQFQLWTEKHSSVIKQDQGEPKVRKTSVFALPWRKHPRKRVTKNPNPNKDYPKTSIEKSEDQEPSRKISDISASSNSTYTSSKTSDSSSKVISPREEMNYNDNSFAVGYNGWVSTNPSTPFCPLYPKDNPPPLPNRPPPLYPIVCPFKPTPVPRRNLPDLWTKEGKICPNRYDKMVGVQKKGFKDIPYYVNYSVISVSKKNGLNDMVESTTSETTITESSNYKEIFPNNDQDLDEYEYPSMQTDEEEKPQIRIFRRSASLPSNLNSGEFSIVLESDHSVLDESFVKPNVQEDQNAFNCEQCSSMVESLKSNVYMSLLEFQGNCPRRQQPRGALSESQQELLELMYAFKRGEKTLSQVEQQFKEWHSKHMGVIFPSAISTQKQEKHPKQSVFKGNLGLKKILGIPKKKTSIVDIRSPDIEQDILRRTKKASESSSSSPKRLSKMSLTSTTSSASEINDTGKANKIYGKKSEAGSSGLSVGPPFPKRPPPMPPVKKTTHEPKPEIPLEGPIKNPKPIPPPKPKSLFRQKTCDFDDLPDSVIPVGNSTLPENTRTDNNADDMDRPPSPIYIDPNPRQPKTTRAGAKKPSDAKITKIPIKGTEPNKTRNPAIRAPQGSTSKPVKPPPNLPPHTKELLKMANLLKFDVEHSSPVQT</sequence>
<reference evidence="2 3" key="1">
    <citation type="journal article" date="2022" name="Nat. Ecol. Evol.">
        <title>A masculinizing supergene underlies an exaggerated male reproductive morph in a spider.</title>
        <authorList>
            <person name="Hendrickx F."/>
            <person name="De Corte Z."/>
            <person name="Sonet G."/>
            <person name="Van Belleghem S.M."/>
            <person name="Kostlbacher S."/>
            <person name="Vangestel C."/>
        </authorList>
    </citation>
    <scope>NUCLEOTIDE SEQUENCE [LARGE SCALE GENOMIC DNA]</scope>
    <source>
        <strain evidence="2">W744_W776</strain>
    </source>
</reference>
<feature type="compositionally biased region" description="Basic residues" evidence="1">
    <location>
        <begin position="558"/>
        <end position="567"/>
    </location>
</feature>
<organism evidence="2 3">
    <name type="scientific">Oedothorax gibbosus</name>
    <dbReference type="NCBI Taxonomy" id="931172"/>
    <lineage>
        <taxon>Eukaryota</taxon>
        <taxon>Metazoa</taxon>
        <taxon>Ecdysozoa</taxon>
        <taxon>Arthropoda</taxon>
        <taxon>Chelicerata</taxon>
        <taxon>Arachnida</taxon>
        <taxon>Araneae</taxon>
        <taxon>Araneomorphae</taxon>
        <taxon>Entelegynae</taxon>
        <taxon>Araneoidea</taxon>
        <taxon>Linyphiidae</taxon>
        <taxon>Erigoninae</taxon>
        <taxon>Oedothorax</taxon>
    </lineage>
</organism>
<comment type="caution">
    <text evidence="2">The sequence shown here is derived from an EMBL/GenBank/DDBJ whole genome shotgun (WGS) entry which is preliminary data.</text>
</comment>
<dbReference type="EMBL" id="JAFNEN010000018">
    <property type="protein sequence ID" value="KAG8200180.1"/>
    <property type="molecule type" value="Genomic_DNA"/>
</dbReference>
<dbReference type="Proteomes" id="UP000827092">
    <property type="component" value="Unassembled WGS sequence"/>
</dbReference>
<dbReference type="AlphaFoldDB" id="A0AAV6VVR7"/>
<evidence type="ECO:0000256" key="1">
    <source>
        <dbReference type="SAM" id="MobiDB-lite"/>
    </source>
</evidence>
<feature type="compositionally biased region" description="Basic and acidic residues" evidence="1">
    <location>
        <begin position="575"/>
        <end position="594"/>
    </location>
</feature>
<feature type="compositionally biased region" description="Pro residues" evidence="1">
    <location>
        <begin position="1036"/>
        <end position="1045"/>
    </location>
</feature>
<name>A0AAV6VVR7_9ARAC</name>